<evidence type="ECO:0000313" key="5">
    <source>
        <dbReference type="EMBL" id="KAF2654783.1"/>
    </source>
</evidence>
<sequence length="775" mass="86567">MDPVSLTASIITLIAASNTTVSGLMRLWDLRHPPAYLDSAINEVTDFKAMLHLVQKLVVSTQDNFDNDCKVEIERLLGRAKDRIDATSTFLERLFKNNEPQRSKQPSLRHRAKFQELLGKNQQHFDVLRQDLVSIKTSLNVLLTTAQLRLAPLLLMRIQSIAIVQPGTSSSPPMGVSSIFENTALIEHVAYTQSPSVSRAIDCPYEEPRSRHPSQDPSTGPTPGSYLQITTKPLTRTCSSRCKCRCHTTLQRRTPRWLRGIFGTFFINSTGTPLLNYQSCDQPTCGFEGTNPGSLHFQYLLPTWLLPFGIEIHGSFKHLRGPGATWSVRVPRILRQDIAWEIQRAIEFDSVQDLQRLLSEHRISIIDLILPFTILEYAIIEGALNVTSKLLDLGFDLDSVDTEGRAHGQHLISRTVMYKSSFGSIWSTHARQLEDSADSMKFNALHRTVTGWSGQDLATEVLQVPDLIHGADALGYTPLHYAAYRADLHALDVLIAAGACVNTVTKERFSVLYFAVLGGSIDCCQKLIDAGANTNFKNRVGNTALAYAFVPGITLLLLENGAEVNTTNDLGETPLMWAARYRSVGTCRHLLNHGAELEAADEDGRSAIFWAVLENRPPIVKFLCSEEAVLNCVDLDGWSLIDYAAAWGCPEVMQVLADARIEGLPMSSSDIEFYWEFFERHRPIHYEFEREPIEDERAAFQALLDSIIPCEEDESDTAIEDLDLPGAFPQETDGSSDEQDTTGDEDEEYDTFEDAVDDQEGLETVRNTESYVHPT</sequence>
<dbReference type="Gene3D" id="1.25.40.20">
    <property type="entry name" value="Ankyrin repeat-containing domain"/>
    <property type="match status" value="2"/>
</dbReference>
<dbReference type="AlphaFoldDB" id="A0A6A6T770"/>
<feature type="repeat" description="ANK" evidence="3">
    <location>
        <begin position="507"/>
        <end position="539"/>
    </location>
</feature>
<feature type="repeat" description="ANK" evidence="3">
    <location>
        <begin position="474"/>
        <end position="506"/>
    </location>
</feature>
<dbReference type="PROSITE" id="PS50088">
    <property type="entry name" value="ANK_REPEAT"/>
    <property type="match status" value="3"/>
</dbReference>
<dbReference type="InterPro" id="IPR036770">
    <property type="entry name" value="Ankyrin_rpt-contain_sf"/>
</dbReference>
<organism evidence="5 6">
    <name type="scientific">Lophiostoma macrostomum CBS 122681</name>
    <dbReference type="NCBI Taxonomy" id="1314788"/>
    <lineage>
        <taxon>Eukaryota</taxon>
        <taxon>Fungi</taxon>
        <taxon>Dikarya</taxon>
        <taxon>Ascomycota</taxon>
        <taxon>Pezizomycotina</taxon>
        <taxon>Dothideomycetes</taxon>
        <taxon>Pleosporomycetidae</taxon>
        <taxon>Pleosporales</taxon>
        <taxon>Lophiostomataceae</taxon>
        <taxon>Lophiostoma</taxon>
    </lineage>
</organism>
<dbReference type="PROSITE" id="PS50297">
    <property type="entry name" value="ANK_REP_REGION"/>
    <property type="match status" value="2"/>
</dbReference>
<dbReference type="SUPFAM" id="SSF48403">
    <property type="entry name" value="Ankyrin repeat"/>
    <property type="match status" value="1"/>
</dbReference>
<feature type="region of interest" description="Disordered" evidence="4">
    <location>
        <begin position="204"/>
        <end position="226"/>
    </location>
</feature>
<gene>
    <name evidence="5" type="ORF">K491DRAFT_455977</name>
</gene>
<evidence type="ECO:0000256" key="4">
    <source>
        <dbReference type="SAM" id="MobiDB-lite"/>
    </source>
</evidence>
<accession>A0A6A6T770</accession>
<evidence type="ECO:0000256" key="1">
    <source>
        <dbReference type="ARBA" id="ARBA00022737"/>
    </source>
</evidence>
<evidence type="ECO:0000313" key="6">
    <source>
        <dbReference type="Proteomes" id="UP000799324"/>
    </source>
</evidence>
<dbReference type="InterPro" id="IPR002110">
    <property type="entry name" value="Ankyrin_rpt"/>
</dbReference>
<feature type="compositionally biased region" description="Polar residues" evidence="4">
    <location>
        <begin position="765"/>
        <end position="775"/>
    </location>
</feature>
<dbReference type="PANTHER" id="PTHR24198">
    <property type="entry name" value="ANKYRIN REPEAT AND PROTEIN KINASE DOMAIN-CONTAINING PROTEIN"/>
    <property type="match status" value="1"/>
</dbReference>
<reference evidence="5" key="1">
    <citation type="journal article" date="2020" name="Stud. Mycol.">
        <title>101 Dothideomycetes genomes: a test case for predicting lifestyles and emergence of pathogens.</title>
        <authorList>
            <person name="Haridas S."/>
            <person name="Albert R."/>
            <person name="Binder M."/>
            <person name="Bloem J."/>
            <person name="Labutti K."/>
            <person name="Salamov A."/>
            <person name="Andreopoulos B."/>
            <person name="Baker S."/>
            <person name="Barry K."/>
            <person name="Bills G."/>
            <person name="Bluhm B."/>
            <person name="Cannon C."/>
            <person name="Castanera R."/>
            <person name="Culley D."/>
            <person name="Daum C."/>
            <person name="Ezra D."/>
            <person name="Gonzalez J."/>
            <person name="Henrissat B."/>
            <person name="Kuo A."/>
            <person name="Liang C."/>
            <person name="Lipzen A."/>
            <person name="Lutzoni F."/>
            <person name="Magnuson J."/>
            <person name="Mondo S."/>
            <person name="Nolan M."/>
            <person name="Ohm R."/>
            <person name="Pangilinan J."/>
            <person name="Park H.-J."/>
            <person name="Ramirez L."/>
            <person name="Alfaro M."/>
            <person name="Sun H."/>
            <person name="Tritt A."/>
            <person name="Yoshinaga Y."/>
            <person name="Zwiers L.-H."/>
            <person name="Turgeon B."/>
            <person name="Goodwin S."/>
            <person name="Spatafora J."/>
            <person name="Crous P."/>
            <person name="Grigoriev I."/>
        </authorList>
    </citation>
    <scope>NUCLEOTIDE SEQUENCE</scope>
    <source>
        <strain evidence="5">CBS 122681</strain>
    </source>
</reference>
<dbReference type="EMBL" id="MU004358">
    <property type="protein sequence ID" value="KAF2654783.1"/>
    <property type="molecule type" value="Genomic_DNA"/>
</dbReference>
<keyword evidence="1" id="KW-0677">Repeat</keyword>
<name>A0A6A6T770_9PLEO</name>
<dbReference type="OrthoDB" id="341259at2759"/>
<protein>
    <submittedName>
        <fullName evidence="5">Ankyrin</fullName>
    </submittedName>
</protein>
<feature type="repeat" description="ANK" evidence="3">
    <location>
        <begin position="570"/>
        <end position="602"/>
    </location>
</feature>
<dbReference type="Pfam" id="PF12796">
    <property type="entry name" value="Ank_2"/>
    <property type="match status" value="2"/>
</dbReference>
<dbReference type="Proteomes" id="UP000799324">
    <property type="component" value="Unassembled WGS sequence"/>
</dbReference>
<keyword evidence="2 3" id="KW-0040">ANK repeat</keyword>
<keyword evidence="6" id="KW-1185">Reference proteome</keyword>
<feature type="compositionally biased region" description="Polar residues" evidence="4">
    <location>
        <begin position="215"/>
        <end position="226"/>
    </location>
</feature>
<dbReference type="PANTHER" id="PTHR24198:SF165">
    <property type="entry name" value="ANKYRIN REPEAT-CONTAINING PROTEIN-RELATED"/>
    <property type="match status" value="1"/>
</dbReference>
<dbReference type="SMART" id="SM00248">
    <property type="entry name" value="ANK"/>
    <property type="match status" value="7"/>
</dbReference>
<proteinExistence type="predicted"/>
<evidence type="ECO:0000256" key="3">
    <source>
        <dbReference type="PROSITE-ProRule" id="PRU00023"/>
    </source>
</evidence>
<evidence type="ECO:0000256" key="2">
    <source>
        <dbReference type="ARBA" id="ARBA00023043"/>
    </source>
</evidence>
<feature type="region of interest" description="Disordered" evidence="4">
    <location>
        <begin position="720"/>
        <end position="775"/>
    </location>
</feature>
<feature type="compositionally biased region" description="Acidic residues" evidence="4">
    <location>
        <begin position="734"/>
        <end position="761"/>
    </location>
</feature>